<gene>
    <name evidence="4" type="ORF">SAMN05443637_107158</name>
</gene>
<feature type="transmembrane region" description="Helical" evidence="3">
    <location>
        <begin position="204"/>
        <end position="220"/>
    </location>
</feature>
<dbReference type="InterPro" id="IPR048254">
    <property type="entry name" value="CDP_ALCOHOL_P_TRANSF_CS"/>
</dbReference>
<feature type="transmembrane region" description="Helical" evidence="3">
    <location>
        <begin position="31"/>
        <end position="51"/>
    </location>
</feature>
<dbReference type="EMBL" id="FRAP01000007">
    <property type="protein sequence ID" value="SHK52056.1"/>
    <property type="molecule type" value="Genomic_DNA"/>
</dbReference>
<reference evidence="4 5" key="1">
    <citation type="submission" date="2016-11" db="EMBL/GenBank/DDBJ databases">
        <authorList>
            <person name="Jaros S."/>
            <person name="Januszkiewicz K."/>
            <person name="Wedrychowicz H."/>
        </authorList>
    </citation>
    <scope>NUCLEOTIDE SEQUENCE [LARGE SCALE GENOMIC DNA]</scope>
    <source>
        <strain evidence="4 5">DSM 43832</strain>
    </source>
</reference>
<evidence type="ECO:0000256" key="3">
    <source>
        <dbReference type="SAM" id="Phobius"/>
    </source>
</evidence>
<dbReference type="Pfam" id="PF01066">
    <property type="entry name" value="CDP-OH_P_transf"/>
    <property type="match status" value="1"/>
</dbReference>
<protein>
    <submittedName>
        <fullName evidence="4">Phosphatidylglycerophosphate synthase</fullName>
    </submittedName>
</protein>
<dbReference type="PROSITE" id="PS00379">
    <property type="entry name" value="CDP_ALCOHOL_P_TRANSF"/>
    <property type="match status" value="1"/>
</dbReference>
<name>A0A1M6T5B0_PSETH</name>
<evidence type="ECO:0000256" key="1">
    <source>
        <dbReference type="ARBA" id="ARBA00022679"/>
    </source>
</evidence>
<evidence type="ECO:0000313" key="5">
    <source>
        <dbReference type="Proteomes" id="UP000184363"/>
    </source>
</evidence>
<feature type="transmembrane region" description="Helical" evidence="3">
    <location>
        <begin position="178"/>
        <end position="198"/>
    </location>
</feature>
<dbReference type="InterPro" id="IPR043130">
    <property type="entry name" value="CDP-OH_PTrfase_TM_dom"/>
</dbReference>
<evidence type="ECO:0000313" key="4">
    <source>
        <dbReference type="EMBL" id="SHK52056.1"/>
    </source>
</evidence>
<dbReference type="GO" id="GO:0016780">
    <property type="term" value="F:phosphotransferase activity, for other substituted phosphate groups"/>
    <property type="evidence" value="ECO:0007669"/>
    <property type="project" value="InterPro"/>
</dbReference>
<dbReference type="AlphaFoldDB" id="A0A1M6T5B0"/>
<feature type="transmembrane region" description="Helical" evidence="3">
    <location>
        <begin position="63"/>
        <end position="82"/>
    </location>
</feature>
<dbReference type="RefSeq" id="WP_073457003.1">
    <property type="nucleotide sequence ID" value="NZ_CALGVN010000045.1"/>
</dbReference>
<accession>A0A1M6T5B0</accession>
<dbReference type="OrthoDB" id="9782011at2"/>
<organism evidence="4 5">
    <name type="scientific">Pseudonocardia thermophila</name>
    <dbReference type="NCBI Taxonomy" id="1848"/>
    <lineage>
        <taxon>Bacteria</taxon>
        <taxon>Bacillati</taxon>
        <taxon>Actinomycetota</taxon>
        <taxon>Actinomycetes</taxon>
        <taxon>Pseudonocardiales</taxon>
        <taxon>Pseudonocardiaceae</taxon>
        <taxon>Pseudonocardia</taxon>
    </lineage>
</organism>
<keyword evidence="3" id="KW-1133">Transmembrane helix</keyword>
<sequence>MASLGGAAVARQLSAAGGAAVLVIAALRPGPVGWLAGLAYTAGLVWLLASATRRAGEVTLGPAGLVTLARAVLVGGVTALVADGLMTGHVPVPALVGLAGVALLLDAVDGQVARRTGTATALGARFDMEVDAALLMVLSVQAAHDLGPWVLAIGLMRYGYVAASWVRPWLAGSLPPLLVTKAIAALQGIALVVAVSGVLPRPGATLLVAGSLALLTWSFAHHVQRLRRARAAAARTIR</sequence>
<dbReference type="STRING" id="1848.SAMN05443637_107158"/>
<keyword evidence="1 2" id="KW-0808">Transferase</keyword>
<dbReference type="Gene3D" id="1.20.120.1760">
    <property type="match status" value="1"/>
</dbReference>
<dbReference type="InterPro" id="IPR000462">
    <property type="entry name" value="CDP-OH_P_trans"/>
</dbReference>
<comment type="similarity">
    <text evidence="2">Belongs to the CDP-alcohol phosphatidyltransferase class-I family.</text>
</comment>
<evidence type="ECO:0000256" key="2">
    <source>
        <dbReference type="RuleBase" id="RU003750"/>
    </source>
</evidence>
<dbReference type="GO" id="GO:0016020">
    <property type="term" value="C:membrane"/>
    <property type="evidence" value="ECO:0007669"/>
    <property type="project" value="InterPro"/>
</dbReference>
<proteinExistence type="inferred from homology"/>
<keyword evidence="3" id="KW-0812">Transmembrane</keyword>
<keyword evidence="3" id="KW-0472">Membrane</keyword>
<keyword evidence="5" id="KW-1185">Reference proteome</keyword>
<dbReference type="Proteomes" id="UP000184363">
    <property type="component" value="Unassembled WGS sequence"/>
</dbReference>
<dbReference type="GO" id="GO:0008654">
    <property type="term" value="P:phospholipid biosynthetic process"/>
    <property type="evidence" value="ECO:0007669"/>
    <property type="project" value="InterPro"/>
</dbReference>
<feature type="transmembrane region" description="Helical" evidence="3">
    <location>
        <begin position="88"/>
        <end position="105"/>
    </location>
</feature>